<name>A0A1U9K7B7_9BACL</name>
<keyword evidence="2" id="KW-1185">Reference proteome</keyword>
<dbReference type="STRING" id="1471761.B0W44_09120"/>
<proteinExistence type="predicted"/>
<evidence type="ECO:0000313" key="2">
    <source>
        <dbReference type="Proteomes" id="UP000188603"/>
    </source>
</evidence>
<dbReference type="KEGG" id="ntr:B0W44_09120"/>
<organism evidence="1 2">
    <name type="scientific">Novibacillus thermophilus</name>
    <dbReference type="NCBI Taxonomy" id="1471761"/>
    <lineage>
        <taxon>Bacteria</taxon>
        <taxon>Bacillati</taxon>
        <taxon>Bacillota</taxon>
        <taxon>Bacilli</taxon>
        <taxon>Bacillales</taxon>
        <taxon>Thermoactinomycetaceae</taxon>
        <taxon>Novibacillus</taxon>
    </lineage>
</organism>
<dbReference type="RefSeq" id="WP_077719788.1">
    <property type="nucleotide sequence ID" value="NZ_CP019699.1"/>
</dbReference>
<accession>A0A1U9K7B7</accession>
<dbReference type="AlphaFoldDB" id="A0A1U9K7B7"/>
<dbReference type="Proteomes" id="UP000188603">
    <property type="component" value="Chromosome"/>
</dbReference>
<protein>
    <submittedName>
        <fullName evidence="1">Uncharacterized protein</fullName>
    </submittedName>
</protein>
<sequence length="140" mass="15451">MRKYNSLFSRLITSHTIVVLIAVLAIGFAADTFFRLFLVEQESSRLVDNVSAVARRVVVPGESGWVIRSERSILINTLQLAGIELYELPLRLPRTCLSHRTNGTVCCGISNFSVRRPPPGSVCRNWSCTSSTESATGSCF</sequence>
<dbReference type="EMBL" id="CP019699">
    <property type="protein sequence ID" value="AQS55928.1"/>
    <property type="molecule type" value="Genomic_DNA"/>
</dbReference>
<gene>
    <name evidence="1" type="ORF">B0W44_09120</name>
</gene>
<reference evidence="1 2" key="1">
    <citation type="journal article" date="2015" name="Int. J. Syst. Evol. Microbiol.">
        <title>Novibacillus thermophilus gen. nov., sp. nov., a Gram-staining-negative and moderately thermophilic member of the family Thermoactinomycetaceae.</title>
        <authorList>
            <person name="Yang G."/>
            <person name="Chen J."/>
            <person name="Zhou S."/>
        </authorList>
    </citation>
    <scope>NUCLEOTIDE SEQUENCE [LARGE SCALE GENOMIC DNA]</scope>
    <source>
        <strain evidence="1 2">SG-1</strain>
    </source>
</reference>
<evidence type="ECO:0000313" key="1">
    <source>
        <dbReference type="EMBL" id="AQS55928.1"/>
    </source>
</evidence>